<proteinExistence type="predicted"/>
<dbReference type="InterPro" id="IPR011050">
    <property type="entry name" value="Pectin_lyase_fold/virulence"/>
</dbReference>
<keyword evidence="3" id="KW-1185">Reference proteome</keyword>
<dbReference type="PROSITE" id="PS50871">
    <property type="entry name" value="C1Q"/>
    <property type="match status" value="1"/>
</dbReference>
<dbReference type="InterPro" id="IPR008983">
    <property type="entry name" value="Tumour_necrosis_fac-like_dom"/>
</dbReference>
<dbReference type="InterPro" id="IPR001073">
    <property type="entry name" value="C1q_dom"/>
</dbReference>
<protein>
    <recommendedName>
        <fullName evidence="1">C1q domain-containing protein</fullName>
    </recommendedName>
</protein>
<accession>A0ABX1YRK1</accession>
<sequence>MAVFGGMTLTNKGLALQGKAQAGTQLNYTRIAIGDGSLSGQSVPALNALISLKKSLPIARLQMQPPNKVIIGTTLSNADITTGFYFREVGVFAQDPDGGEILYAYANAGVTADYIAPGGGTDIIEKAFDCVVVVGTAANIKAMIDESLVFAKKSELDAVDAAKVDKVSGKGLSANDYTTTEKNKLSGITAGAGGAGSASDTVIGNRTISDTIAPTGDTGTITTLLGWLANMIKSITGKSSWRTAPATTLEAAKAHADDATRHLTAAERTAWNAKETPAGAQDKADAAKTAAAADATTKAAAAQAAAATDATGKANAVQANLTAHIGAGGTAHAVATTTLAGFQSAADKAKLDGVAVGANNYTHPATHPPGIIVQDASNRFVTDTEKSTWNAKASTAVATTTTAGLESAADKAKLDSIAAGATVVANSASNGVITINGTNATVYTHPNHIGDVTSTGDGVTAIAAGVIVDADVNASAAIAWTKLSKTGASLADLPTRSAADLSSGTLAAARLPAISGDITMAAGAGTATITAGAIVNADVNTAAAIDASKIGTGVVSNAEFGYLDGVTAGIQGQLNTKANLTTTPQQTTADVTYYVRTDGNDSNDGLANTAGGAFKTIQKAIDSLPKAINHDVNINVAMGTYAESIVIKGFFGKGSFAITGTATVNIVKALGASNTLPVTLTALTSTTNNANSFEFSYCSWTYFNTCSATAADTSNAGFVIYGGSAVLASCVISNKWAALISRSAANVYMTWCTGSANSNAYYAMESSKIGGDGNTLSGVSFTSNGSNISMGAGVINPWGDNTQFSRAAVWASANADQALTAGAYTSIKYAGVSTNQLNGYNGTTGVFTSPQTGWYKVKASGLVAYVPATIQCQLRVLQNGSAGYTMDVKNAGSTSMHIMLSGDIQLYLPAGDYFAIQVHTTNALTLTGGNDITRLEVIRVA</sequence>
<dbReference type="EMBL" id="WHOB01000091">
    <property type="protein sequence ID" value="NOU83219.1"/>
    <property type="molecule type" value="Genomic_DNA"/>
</dbReference>
<dbReference type="Proteomes" id="UP000596857">
    <property type="component" value="Unassembled WGS sequence"/>
</dbReference>
<dbReference type="Gene3D" id="2.60.120.40">
    <property type="match status" value="1"/>
</dbReference>
<dbReference type="SUPFAM" id="SSF49842">
    <property type="entry name" value="TNF-like"/>
    <property type="match status" value="1"/>
</dbReference>
<reference evidence="2 3" key="1">
    <citation type="submission" date="2019-10" db="EMBL/GenBank/DDBJ databases">
        <title>Description of Paenibacillus terricola sp. nov.</title>
        <authorList>
            <person name="Carlier A."/>
            <person name="Qi S."/>
        </authorList>
    </citation>
    <scope>NUCLEOTIDE SEQUENCE [LARGE SCALE GENOMIC DNA]</scope>
    <source>
        <strain evidence="2 3">LMG 31459</strain>
    </source>
</reference>
<comment type="caution">
    <text evidence="2">The sequence shown here is derived from an EMBL/GenBank/DDBJ whole genome shotgun (WGS) entry which is preliminary data.</text>
</comment>
<evidence type="ECO:0000259" key="1">
    <source>
        <dbReference type="PROSITE" id="PS50871"/>
    </source>
</evidence>
<dbReference type="SUPFAM" id="SSF51126">
    <property type="entry name" value="Pectin lyase-like"/>
    <property type="match status" value="1"/>
</dbReference>
<organism evidence="2 3">
    <name type="scientific">Paenibacillus phytohabitans</name>
    <dbReference type="NCBI Taxonomy" id="2654978"/>
    <lineage>
        <taxon>Bacteria</taxon>
        <taxon>Bacillati</taxon>
        <taxon>Bacillota</taxon>
        <taxon>Bacilli</taxon>
        <taxon>Bacillales</taxon>
        <taxon>Paenibacillaceae</taxon>
        <taxon>Paenibacillus</taxon>
    </lineage>
</organism>
<name>A0ABX1YRK1_9BACL</name>
<gene>
    <name evidence="2" type="ORF">GC101_30635</name>
</gene>
<evidence type="ECO:0000313" key="2">
    <source>
        <dbReference type="EMBL" id="NOU83219.1"/>
    </source>
</evidence>
<dbReference type="RefSeq" id="WP_171720430.1">
    <property type="nucleotide sequence ID" value="NZ_WHOB01000091.1"/>
</dbReference>
<feature type="domain" description="C1q" evidence="1">
    <location>
        <begin position="804"/>
        <end position="941"/>
    </location>
</feature>
<evidence type="ECO:0000313" key="3">
    <source>
        <dbReference type="Proteomes" id="UP000596857"/>
    </source>
</evidence>